<gene>
    <name evidence="5" type="ORF">O4H49_15865</name>
</gene>
<comment type="cofactor">
    <cofactor evidence="1">
        <name>Mg(2+)</name>
        <dbReference type="ChEBI" id="CHEBI:18420"/>
    </cofactor>
</comment>
<keyword evidence="6" id="KW-1185">Reference proteome</keyword>
<dbReference type="InterPro" id="IPR013341">
    <property type="entry name" value="Mandelate_racemase_N_dom"/>
</dbReference>
<dbReference type="InterPro" id="IPR029017">
    <property type="entry name" value="Enolase-like_N"/>
</dbReference>
<dbReference type="Pfam" id="PF02746">
    <property type="entry name" value="MR_MLE_N"/>
    <property type="match status" value="1"/>
</dbReference>
<keyword evidence="2" id="KW-0479">Metal-binding</keyword>
<reference evidence="5" key="1">
    <citation type="submission" date="2022-12" db="EMBL/GenBank/DDBJ databases">
        <title>Bacterial isolates from different developmental stages of Nematostella vectensis.</title>
        <authorList>
            <person name="Fraune S."/>
        </authorList>
    </citation>
    <scope>NUCLEOTIDE SEQUENCE</scope>
    <source>
        <strain evidence="5">G21630-S1</strain>
    </source>
</reference>
<dbReference type="InterPro" id="IPR029065">
    <property type="entry name" value="Enolase_C-like"/>
</dbReference>
<evidence type="ECO:0000313" key="6">
    <source>
        <dbReference type="Proteomes" id="UP001069802"/>
    </source>
</evidence>
<evidence type="ECO:0000259" key="4">
    <source>
        <dbReference type="SMART" id="SM00922"/>
    </source>
</evidence>
<dbReference type="PROSITE" id="PS00908">
    <property type="entry name" value="MR_MLE_1"/>
    <property type="match status" value="1"/>
</dbReference>
<dbReference type="InterPro" id="IPR018110">
    <property type="entry name" value="Mandel_Rmase/mucon_lact_enz_CS"/>
</dbReference>
<feature type="domain" description="Mandelate racemase/muconate lactonizing enzyme C-terminal" evidence="4">
    <location>
        <begin position="130"/>
        <end position="235"/>
    </location>
</feature>
<dbReference type="SUPFAM" id="SSF54826">
    <property type="entry name" value="Enolase N-terminal domain-like"/>
    <property type="match status" value="1"/>
</dbReference>
<dbReference type="Gene3D" id="3.30.390.10">
    <property type="entry name" value="Enolase-like, N-terminal domain"/>
    <property type="match status" value="1"/>
</dbReference>
<dbReference type="Pfam" id="PF13378">
    <property type="entry name" value="MR_MLE_C"/>
    <property type="match status" value="1"/>
</dbReference>
<dbReference type="InterPro" id="IPR013342">
    <property type="entry name" value="Mandelate_racemase_C"/>
</dbReference>
<dbReference type="CDD" id="cd03316">
    <property type="entry name" value="MR_like"/>
    <property type="match status" value="1"/>
</dbReference>
<evidence type="ECO:0000313" key="5">
    <source>
        <dbReference type="EMBL" id="MCZ4282265.1"/>
    </source>
</evidence>
<protein>
    <submittedName>
        <fullName evidence="5">Mandelate racemase/muconate lactonizing enzyme family protein</fullName>
    </submittedName>
</protein>
<dbReference type="SMART" id="SM00922">
    <property type="entry name" value="MR_MLE"/>
    <property type="match status" value="1"/>
</dbReference>
<dbReference type="PANTHER" id="PTHR13794:SF58">
    <property type="entry name" value="MITOCHONDRIAL ENOLASE SUPERFAMILY MEMBER 1"/>
    <property type="match status" value="1"/>
</dbReference>
<dbReference type="InterPro" id="IPR046945">
    <property type="entry name" value="RHMD-like"/>
</dbReference>
<dbReference type="Gene3D" id="3.20.20.120">
    <property type="entry name" value="Enolase-like C-terminal domain"/>
    <property type="match status" value="1"/>
</dbReference>
<organism evidence="5 6">
    <name type="scientific">Kiloniella laminariae</name>
    <dbReference type="NCBI Taxonomy" id="454162"/>
    <lineage>
        <taxon>Bacteria</taxon>
        <taxon>Pseudomonadati</taxon>
        <taxon>Pseudomonadota</taxon>
        <taxon>Alphaproteobacteria</taxon>
        <taxon>Rhodospirillales</taxon>
        <taxon>Kiloniellaceae</taxon>
        <taxon>Kiloniella</taxon>
    </lineage>
</organism>
<keyword evidence="3" id="KW-0460">Magnesium</keyword>
<name>A0ABT4LMA8_9PROT</name>
<dbReference type="SFLD" id="SFLDS00001">
    <property type="entry name" value="Enolase"/>
    <property type="match status" value="1"/>
</dbReference>
<evidence type="ECO:0000256" key="1">
    <source>
        <dbReference type="ARBA" id="ARBA00001946"/>
    </source>
</evidence>
<accession>A0ABT4LMA8</accession>
<comment type="caution">
    <text evidence="5">The sequence shown here is derived from an EMBL/GenBank/DDBJ whole genome shotgun (WGS) entry which is preliminary data.</text>
</comment>
<dbReference type="EMBL" id="JAPWGY010000006">
    <property type="protein sequence ID" value="MCZ4282265.1"/>
    <property type="molecule type" value="Genomic_DNA"/>
</dbReference>
<dbReference type="PANTHER" id="PTHR13794">
    <property type="entry name" value="ENOLASE SUPERFAMILY, MANDELATE RACEMASE"/>
    <property type="match status" value="1"/>
</dbReference>
<dbReference type="SFLD" id="SFLDG00179">
    <property type="entry name" value="mandelate_racemase"/>
    <property type="match status" value="1"/>
</dbReference>
<dbReference type="InterPro" id="IPR036849">
    <property type="entry name" value="Enolase-like_C_sf"/>
</dbReference>
<sequence length="383" mass="43044">MKIESIETFTNEFVSVVRVRTDEGHEGWGQVAPYLADITAQVVHRQVAPWLLGRDLGTLSLADLDAATDEVLEREHKFPCSYLYRALCGVDTALWDIRGKIQNKSVCKLLGGSASSFPAYASSMQRNITPEQELARFQKLKDLHGYRSFKFRIGKECGHDQDQWPGRTEAIIPTIRKGLGDDVALLVDANSSYSPPRAIEVGKLLQEHGINHFEEPCPYWELEWTKQVTDSLDIDVSGGEQDNYLPIWQKITREKIVDIAQPDICYMGGITRTLRVVELAKQAGMPITLHAANLSLVTLFSLHMMGGISNPGKYLEFSIEGLDYYPWQNDIFTPGFMITDGNLAIPDTPGWGIELNPDWLARQQHQISRIGQDFPDLKLRAGL</sequence>
<dbReference type="Proteomes" id="UP001069802">
    <property type="component" value="Unassembled WGS sequence"/>
</dbReference>
<dbReference type="SUPFAM" id="SSF51604">
    <property type="entry name" value="Enolase C-terminal domain-like"/>
    <property type="match status" value="1"/>
</dbReference>
<evidence type="ECO:0000256" key="3">
    <source>
        <dbReference type="ARBA" id="ARBA00022842"/>
    </source>
</evidence>
<evidence type="ECO:0000256" key="2">
    <source>
        <dbReference type="ARBA" id="ARBA00022723"/>
    </source>
</evidence>
<dbReference type="RefSeq" id="WP_269424415.1">
    <property type="nucleotide sequence ID" value="NZ_JAPWGY010000006.1"/>
</dbReference>
<proteinExistence type="predicted"/>